<dbReference type="Proteomes" id="UP000635278">
    <property type="component" value="Unassembled WGS sequence"/>
</dbReference>
<dbReference type="PANTHER" id="PTHR30332:SF17">
    <property type="entry name" value="TYPE IV PILIATION SYSTEM PROTEIN DR_0774-RELATED"/>
    <property type="match status" value="1"/>
</dbReference>
<name>A0ABX0JQ35_9PROT</name>
<dbReference type="PANTHER" id="PTHR30332">
    <property type="entry name" value="PROBABLE GENERAL SECRETION PATHWAY PROTEIN D"/>
    <property type="match status" value="1"/>
</dbReference>
<evidence type="ECO:0000313" key="6">
    <source>
        <dbReference type="Proteomes" id="UP000635278"/>
    </source>
</evidence>
<feature type="domain" description="Pilus formation protein N-terminal" evidence="4">
    <location>
        <begin position="76"/>
        <end position="146"/>
    </location>
</feature>
<keyword evidence="6" id="KW-1185">Reference proteome</keyword>
<dbReference type="Pfam" id="PF00263">
    <property type="entry name" value="Secretin"/>
    <property type="match status" value="1"/>
</dbReference>
<protein>
    <submittedName>
        <fullName evidence="5">Type II and III secretion system protein family protein</fullName>
    </submittedName>
</protein>
<comment type="similarity">
    <text evidence="1">Belongs to the bacterial secretin family.</text>
</comment>
<feature type="region of interest" description="Disordered" evidence="2">
    <location>
        <begin position="494"/>
        <end position="514"/>
    </location>
</feature>
<dbReference type="InterPro" id="IPR050810">
    <property type="entry name" value="Bact_Secretion_Sys_Channel"/>
</dbReference>
<dbReference type="InterPro" id="IPR001775">
    <property type="entry name" value="GspD/PilQ"/>
</dbReference>
<dbReference type="InterPro" id="IPR004846">
    <property type="entry name" value="T2SS/T3SS_dom"/>
</dbReference>
<reference evidence="5 6" key="1">
    <citation type="journal article" date="2020" name="Int. J. Syst. Evol. Microbiol.">
        <title>Novel acetic acid bacteria from cider fermentations: Acetobacter conturbans sp. nov. and Acetobacter fallax sp. nov.</title>
        <authorList>
            <person name="Sombolestani A.S."/>
            <person name="Cleenwerck I."/>
            <person name="Cnockaert M."/>
            <person name="Borremans W."/>
            <person name="Wieme A.D."/>
            <person name="De Vuyst L."/>
            <person name="Vandamme P."/>
        </authorList>
    </citation>
    <scope>NUCLEOTIDE SEQUENCE [LARGE SCALE GENOMIC DNA]</scope>
    <source>
        <strain evidence="5 6">LMG 30640</strain>
    </source>
</reference>
<gene>
    <name evidence="5" type="ORF">GOB93_09500</name>
</gene>
<evidence type="ECO:0000259" key="3">
    <source>
        <dbReference type="Pfam" id="PF00263"/>
    </source>
</evidence>
<evidence type="ECO:0000256" key="1">
    <source>
        <dbReference type="RuleBase" id="RU004003"/>
    </source>
</evidence>
<evidence type="ECO:0000259" key="4">
    <source>
        <dbReference type="Pfam" id="PF13629"/>
    </source>
</evidence>
<organism evidence="5 6">
    <name type="scientific">Acetobacter musti</name>
    <dbReference type="NCBI Taxonomy" id="864732"/>
    <lineage>
        <taxon>Bacteria</taxon>
        <taxon>Pseudomonadati</taxon>
        <taxon>Pseudomonadota</taxon>
        <taxon>Alphaproteobacteria</taxon>
        <taxon>Acetobacterales</taxon>
        <taxon>Acetobacteraceae</taxon>
        <taxon>Acetobacter</taxon>
    </lineage>
</organism>
<evidence type="ECO:0000313" key="5">
    <source>
        <dbReference type="EMBL" id="NHN84874.1"/>
    </source>
</evidence>
<accession>A0ABX0JQ35</accession>
<dbReference type="EMBL" id="WOTB01000010">
    <property type="protein sequence ID" value="NHN84874.1"/>
    <property type="molecule type" value="Genomic_DNA"/>
</dbReference>
<dbReference type="InterPro" id="IPR032789">
    <property type="entry name" value="T2SS-T3SS_pil_N"/>
</dbReference>
<dbReference type="Pfam" id="PF13629">
    <property type="entry name" value="T2SS-T3SS_pil_N"/>
    <property type="match status" value="1"/>
</dbReference>
<comment type="caution">
    <text evidence="5">The sequence shown here is derived from an EMBL/GenBank/DDBJ whole genome shotgun (WGS) entry which is preliminary data.</text>
</comment>
<feature type="domain" description="Type II/III secretion system secretin-like" evidence="3">
    <location>
        <begin position="288"/>
        <end position="453"/>
    </location>
</feature>
<evidence type="ECO:0000256" key="2">
    <source>
        <dbReference type="SAM" id="MobiDB-lite"/>
    </source>
</evidence>
<dbReference type="PRINTS" id="PR00811">
    <property type="entry name" value="BCTERIALGSPD"/>
</dbReference>
<sequence length="514" mass="54350">MPRGTKISLMQVLRPKTLPATGKLLVSNPCGSSTGSRKSPMRIEIGRIWRRFQKPVVCGVVVFCMSFAVPSSARAPAAVTLEVGTGKLLELKDSVATAFAADPKVAEVRPANSTTLFVFGTGPGQTTISAADAGGHPVAQYTVVVNPAQYPATQLREVAHQENAAQLHPRMGPGGITVNGVAPDAESAERAVAAAQDEAGKGEVYDRMRLSGSVQVNLQVQVVEMSRQMVRELGVQWENVNALGTSAAIGLATMSPLATMASSASSFSFLSRFRIAGRPTTLETVIDALAQDQLVHMLAEPNLTTMSGEPASFLVGGEYPIPISSYNNTVSVQYKQYGVSLSFIPTVLTGGRINLHVRPEVSQLTSTGAVSFGEGSNSISIPALTVSRVDTTVELGSGQSFAIAGLFQDNTTTANLGLPGLSDVPILGALFRSNSFQHNQSELVIIVTPYVVRPVSSPDVLARPNDKWTPPNDYERVLAGSLAGKRTRRDVLRQQQGAAVPAPSEPLDIGFMVD</sequence>
<proteinExistence type="inferred from homology"/>